<evidence type="ECO:0000256" key="6">
    <source>
        <dbReference type="ARBA" id="ARBA00022771"/>
    </source>
</evidence>
<protein>
    <recommendedName>
        <fullName evidence="3">N-acetyltransferase ECO1</fullName>
    </recommendedName>
    <alternativeName>
        <fullName evidence="11">Establishment of cohesion protein 1</fullName>
    </alternativeName>
</protein>
<dbReference type="GO" id="GO:0034087">
    <property type="term" value="P:establishment of mitotic sister chromatid cohesion"/>
    <property type="evidence" value="ECO:0007669"/>
    <property type="project" value="EnsemblFungi"/>
</dbReference>
<dbReference type="Proteomes" id="UP000002037">
    <property type="component" value="Unassembled WGS sequence"/>
</dbReference>
<evidence type="ECO:0000256" key="4">
    <source>
        <dbReference type="ARBA" id="ARBA00022679"/>
    </source>
</evidence>
<evidence type="ECO:0000313" key="15">
    <source>
        <dbReference type="Proteomes" id="UP000002037"/>
    </source>
</evidence>
<dbReference type="RefSeq" id="XP_002549685.1">
    <property type="nucleotide sequence ID" value="XM_002549639.1"/>
</dbReference>
<dbReference type="Pfam" id="PF13878">
    <property type="entry name" value="zf-C2H2_3"/>
    <property type="match status" value="1"/>
</dbReference>
<dbReference type="VEuPathDB" id="FungiDB:CTRG_03982"/>
<dbReference type="GO" id="GO:0034089">
    <property type="term" value="P:establishment of meiotic sister chromatid cohesion"/>
    <property type="evidence" value="ECO:0007669"/>
    <property type="project" value="EnsemblFungi"/>
</dbReference>
<evidence type="ECO:0000256" key="10">
    <source>
        <dbReference type="ARBA" id="ARBA00023315"/>
    </source>
</evidence>
<keyword evidence="6" id="KW-0863">Zinc-finger</keyword>
<evidence type="ECO:0000259" key="12">
    <source>
        <dbReference type="Pfam" id="PF13878"/>
    </source>
</evidence>
<keyword evidence="4" id="KW-0808">Transferase</keyword>
<dbReference type="GO" id="GO:0008270">
    <property type="term" value="F:zinc ion binding"/>
    <property type="evidence" value="ECO:0007669"/>
    <property type="project" value="UniProtKB-KW"/>
</dbReference>
<name>C5MCN1_CANTT</name>
<dbReference type="GO" id="GO:0007088">
    <property type="term" value="P:regulation of mitotic nuclear division"/>
    <property type="evidence" value="ECO:0007669"/>
    <property type="project" value="EnsemblFungi"/>
</dbReference>
<evidence type="ECO:0000256" key="9">
    <source>
        <dbReference type="ARBA" id="ARBA00023306"/>
    </source>
</evidence>
<dbReference type="GO" id="GO:0043596">
    <property type="term" value="C:nuclear replication fork"/>
    <property type="evidence" value="ECO:0007669"/>
    <property type="project" value="EnsemblFungi"/>
</dbReference>
<dbReference type="STRING" id="294747.C5MCN1"/>
<evidence type="ECO:0000256" key="8">
    <source>
        <dbReference type="ARBA" id="ARBA00023242"/>
    </source>
</evidence>
<dbReference type="PANTHER" id="PTHR45884:SF2">
    <property type="entry name" value="N-ACETYLTRANSFERASE ECO"/>
    <property type="match status" value="1"/>
</dbReference>
<evidence type="ECO:0000256" key="7">
    <source>
        <dbReference type="ARBA" id="ARBA00022833"/>
    </source>
</evidence>
<keyword evidence="15" id="KW-1185">Reference proteome</keyword>
<evidence type="ECO:0000256" key="1">
    <source>
        <dbReference type="ARBA" id="ARBA00004123"/>
    </source>
</evidence>
<comment type="similarity">
    <text evidence="2">Belongs to the acetyltransferase family. ECO subfamily.</text>
</comment>
<dbReference type="GO" id="GO:0070058">
    <property type="term" value="P:tRNA gene clustering"/>
    <property type="evidence" value="ECO:0007669"/>
    <property type="project" value="EnsemblFungi"/>
</dbReference>
<keyword evidence="9" id="KW-0131">Cell cycle</keyword>
<evidence type="ECO:0000313" key="14">
    <source>
        <dbReference type="EMBL" id="EER32311.1"/>
    </source>
</evidence>
<dbReference type="GO" id="GO:0003682">
    <property type="term" value="F:chromatin binding"/>
    <property type="evidence" value="ECO:0007669"/>
    <property type="project" value="EnsemblFungi"/>
</dbReference>
<dbReference type="PANTHER" id="PTHR45884">
    <property type="entry name" value="N-ACETYLTRANSFERASE ECO"/>
    <property type="match status" value="1"/>
</dbReference>
<comment type="subcellular location">
    <subcellularLocation>
        <location evidence="1">Nucleus</location>
    </subcellularLocation>
</comment>
<gene>
    <name evidence="14" type="ORF">CTRG_03982</name>
</gene>
<dbReference type="Gene3D" id="3.40.630.30">
    <property type="match status" value="1"/>
</dbReference>
<keyword evidence="10" id="KW-0012">Acyltransferase</keyword>
<dbReference type="GO" id="GO:0006260">
    <property type="term" value="P:DNA replication"/>
    <property type="evidence" value="ECO:0007669"/>
    <property type="project" value="EnsemblFungi"/>
</dbReference>
<dbReference type="GO" id="GO:0140588">
    <property type="term" value="P:chromatin looping"/>
    <property type="evidence" value="ECO:0007669"/>
    <property type="project" value="EnsemblFungi"/>
</dbReference>
<dbReference type="EMBL" id="GG692399">
    <property type="protein sequence ID" value="EER32311.1"/>
    <property type="molecule type" value="Genomic_DNA"/>
</dbReference>
<feature type="domain" description="N-acetyltransferase ESCO zinc-finger" evidence="12">
    <location>
        <begin position="13"/>
        <end position="50"/>
    </location>
</feature>
<dbReference type="OrthoDB" id="428854at2759"/>
<evidence type="ECO:0000256" key="3">
    <source>
        <dbReference type="ARBA" id="ARBA00022043"/>
    </source>
</evidence>
<dbReference type="InterPro" id="IPR028005">
    <property type="entry name" value="AcTrfase_ESCO_Znf_dom"/>
</dbReference>
<feature type="domain" description="N-acetyltransferase ESCO acetyl-transferase" evidence="13">
    <location>
        <begin position="184"/>
        <end position="244"/>
    </location>
</feature>
<dbReference type="GO" id="GO:0007076">
    <property type="term" value="P:mitotic chromosome condensation"/>
    <property type="evidence" value="ECO:0007669"/>
    <property type="project" value="EnsemblFungi"/>
</dbReference>
<evidence type="ECO:0000256" key="2">
    <source>
        <dbReference type="ARBA" id="ARBA00005816"/>
    </source>
</evidence>
<dbReference type="AlphaFoldDB" id="C5MCN1"/>
<evidence type="ECO:0000256" key="5">
    <source>
        <dbReference type="ARBA" id="ARBA00022723"/>
    </source>
</evidence>
<dbReference type="GO" id="GO:0032200">
    <property type="term" value="P:telomere organization"/>
    <property type="evidence" value="ECO:0007669"/>
    <property type="project" value="EnsemblFungi"/>
</dbReference>
<proteinExistence type="inferred from homology"/>
<accession>C5MCN1</accession>
<dbReference type="GO" id="GO:0000785">
    <property type="term" value="C:chromatin"/>
    <property type="evidence" value="ECO:0007669"/>
    <property type="project" value="EnsemblFungi"/>
</dbReference>
<dbReference type="GO" id="GO:0061733">
    <property type="term" value="F:protein-lysine-acetyltransferase activity"/>
    <property type="evidence" value="ECO:0007669"/>
    <property type="project" value="TreeGrafter"/>
</dbReference>
<dbReference type="eggNOG" id="KOG3014">
    <property type="taxonomic scope" value="Eukaryota"/>
</dbReference>
<keyword evidence="5" id="KW-0479">Metal-binding</keyword>
<keyword evidence="8" id="KW-0539">Nucleus</keyword>
<dbReference type="GeneID" id="8295830"/>
<organism evidence="14 15">
    <name type="scientific">Candida tropicalis (strain ATCC MYA-3404 / T1)</name>
    <name type="common">Yeast</name>
    <dbReference type="NCBI Taxonomy" id="294747"/>
    <lineage>
        <taxon>Eukaryota</taxon>
        <taxon>Fungi</taxon>
        <taxon>Dikarya</taxon>
        <taxon>Ascomycota</taxon>
        <taxon>Saccharomycotina</taxon>
        <taxon>Pichiomycetes</taxon>
        <taxon>Debaryomycetaceae</taxon>
        <taxon>Candida/Lodderomyces clade</taxon>
        <taxon>Candida</taxon>
    </lineage>
</organism>
<reference evidence="14 15" key="1">
    <citation type="journal article" date="2009" name="Nature">
        <title>Evolution of pathogenicity and sexual reproduction in eight Candida genomes.</title>
        <authorList>
            <person name="Butler G."/>
            <person name="Rasmussen M.D."/>
            <person name="Lin M.F."/>
            <person name="Santos M.A."/>
            <person name="Sakthikumar S."/>
            <person name="Munro C.A."/>
            <person name="Rheinbay E."/>
            <person name="Grabherr M."/>
            <person name="Forche A."/>
            <person name="Reedy J.L."/>
            <person name="Agrafioti I."/>
            <person name="Arnaud M.B."/>
            <person name="Bates S."/>
            <person name="Brown A.J."/>
            <person name="Brunke S."/>
            <person name="Costanzo M.C."/>
            <person name="Fitzpatrick D.A."/>
            <person name="de Groot P.W."/>
            <person name="Harris D."/>
            <person name="Hoyer L.L."/>
            <person name="Hube B."/>
            <person name="Klis F.M."/>
            <person name="Kodira C."/>
            <person name="Lennard N."/>
            <person name="Logue M.E."/>
            <person name="Martin R."/>
            <person name="Neiman A.M."/>
            <person name="Nikolaou E."/>
            <person name="Quail M.A."/>
            <person name="Quinn J."/>
            <person name="Santos M.C."/>
            <person name="Schmitzberger F.F."/>
            <person name="Sherlock G."/>
            <person name="Shah P."/>
            <person name="Silverstein K.A."/>
            <person name="Skrzypek M.S."/>
            <person name="Soll D."/>
            <person name="Staggs R."/>
            <person name="Stansfield I."/>
            <person name="Stumpf M.P."/>
            <person name="Sudbery P.E."/>
            <person name="Srikantha T."/>
            <person name="Zeng Q."/>
            <person name="Berman J."/>
            <person name="Berriman M."/>
            <person name="Heitman J."/>
            <person name="Gow N.A."/>
            <person name="Lorenz M.C."/>
            <person name="Birren B.W."/>
            <person name="Kellis M."/>
            <person name="Cuomo C.A."/>
        </authorList>
    </citation>
    <scope>NUCLEOTIDE SEQUENCE [LARGE SCALE GENOMIC DNA]</scope>
    <source>
        <strain evidence="15">ATCC MYA-3404 / T1</strain>
    </source>
</reference>
<dbReference type="HOGENOM" id="CLU_039183_2_1_1"/>
<sequence>MTGVNKPKPKMIQSILAIPTSSKRITCSTCEMTYNPNIHEDKTLHNKHHTKFINGVPWNTTNDKDISVLENFIIIDKTSAVRSTTGKLRSNRNSIKCSIITINKTNKKHIQKVDTVLAMVNQELNASQDSGQWKKSEFDKSKAFILIIEGKAVGLCTTDTIGSNQGRWMIHKSQTVVPKQINKNVIIGISRIWICNKWRQHGLAMKLLQCILKHSIYGVILSKNQIAFSQPSFSGGMLAKSFNGVVHKSGEMLLPVYIE</sequence>
<keyword evidence="7" id="KW-0862">Zinc</keyword>
<dbReference type="KEGG" id="ctp:CTRG_03982"/>
<dbReference type="GO" id="GO:0006302">
    <property type="term" value="P:double-strand break repair"/>
    <property type="evidence" value="ECO:0007669"/>
    <property type="project" value="EnsemblFungi"/>
</dbReference>
<dbReference type="Pfam" id="PF13880">
    <property type="entry name" value="Acetyltransf_13"/>
    <property type="match status" value="1"/>
</dbReference>
<evidence type="ECO:0000259" key="13">
    <source>
        <dbReference type="Pfam" id="PF13880"/>
    </source>
</evidence>
<dbReference type="InterPro" id="IPR028009">
    <property type="entry name" value="ESCO_Acetyltransf_dom"/>
</dbReference>
<evidence type="ECO:0000256" key="11">
    <source>
        <dbReference type="ARBA" id="ARBA00032212"/>
    </source>
</evidence>